<dbReference type="EMBL" id="JAENGZ010001710">
    <property type="protein sequence ID" value="KAG6946598.1"/>
    <property type="molecule type" value="Genomic_DNA"/>
</dbReference>
<evidence type="ECO:0000313" key="3">
    <source>
        <dbReference type="Proteomes" id="UP000688947"/>
    </source>
</evidence>
<sequence length="248" mass="25913">MLIYGAEALLSLVNNYIHQTRLAAHPGNTVLHAANNYFYNNSDHNFDPIDEFYTVVEANYHMDTYTEPRIANRFWRNYMVNTVVNSIAELTGQNEEASVSTAATVAKAHEASAATTLLLSSSNFGVDDLDAVDGSSSSSTTITATISTTASSTVTSTASAASSTAYTVSSNTTQQETGYALSSSNAQAVDATSETETPCSAAGEADDLTVNADASHESEIAATDNSTGSIASSQTSASSTNTKLLVLV</sequence>
<feature type="region of interest" description="Disordered" evidence="1">
    <location>
        <begin position="179"/>
        <end position="200"/>
    </location>
</feature>
<gene>
    <name evidence="2" type="ORF">JG687_00016604</name>
</gene>
<comment type="caution">
    <text evidence="2">The sequence shown here is derived from an EMBL/GenBank/DDBJ whole genome shotgun (WGS) entry which is preliminary data.</text>
</comment>
<proteinExistence type="predicted"/>
<accession>A0A8T1TQ99</accession>
<evidence type="ECO:0000256" key="1">
    <source>
        <dbReference type="SAM" id="MobiDB-lite"/>
    </source>
</evidence>
<organism evidence="2 3">
    <name type="scientific">Phytophthora cactorum</name>
    <dbReference type="NCBI Taxonomy" id="29920"/>
    <lineage>
        <taxon>Eukaryota</taxon>
        <taxon>Sar</taxon>
        <taxon>Stramenopiles</taxon>
        <taxon>Oomycota</taxon>
        <taxon>Peronosporomycetes</taxon>
        <taxon>Peronosporales</taxon>
        <taxon>Peronosporaceae</taxon>
        <taxon>Phytophthora</taxon>
    </lineage>
</organism>
<feature type="compositionally biased region" description="Polar residues" evidence="1">
    <location>
        <begin position="179"/>
        <end position="198"/>
    </location>
</feature>
<dbReference type="Proteomes" id="UP000688947">
    <property type="component" value="Unassembled WGS sequence"/>
</dbReference>
<protein>
    <submittedName>
        <fullName evidence="2">Uncharacterized protein</fullName>
    </submittedName>
</protein>
<evidence type="ECO:0000313" key="2">
    <source>
        <dbReference type="EMBL" id="KAG6946598.1"/>
    </source>
</evidence>
<dbReference type="VEuPathDB" id="FungiDB:PC110_g13571"/>
<dbReference type="AlphaFoldDB" id="A0A8T1TQ99"/>
<dbReference type="OrthoDB" id="10488791at2759"/>
<name>A0A8T1TQ99_9STRA</name>
<reference evidence="2" key="1">
    <citation type="submission" date="2021-01" db="EMBL/GenBank/DDBJ databases">
        <title>Phytophthora aleatoria, a newly-described species from Pinus radiata is distinct from Phytophthora cactorum isolates based on comparative genomics.</title>
        <authorList>
            <person name="Mcdougal R."/>
            <person name="Panda P."/>
            <person name="Williams N."/>
            <person name="Studholme D.J."/>
        </authorList>
    </citation>
    <scope>NUCLEOTIDE SEQUENCE</scope>
    <source>
        <strain evidence="2">NZFS 3830</strain>
    </source>
</reference>